<gene>
    <name evidence="5" type="ORF">MMH89_00425</name>
</gene>
<dbReference type="PROSITE" id="PS51784">
    <property type="entry name" value="EXOI_SH3"/>
    <property type="match status" value="1"/>
</dbReference>
<dbReference type="InterPro" id="IPR013520">
    <property type="entry name" value="Ribonucl_H"/>
</dbReference>
<sequence>MSKTLLFYDLETNGLTSLDQILSYASIRVDLNTLELIEQTDIKVQWRRDAFPSLDAYHVHGISIDHHKEGVSECAAIQTIHNQVNQGATLSGGYNTLGFDDGMLRFAFFRNLLPVYTHQYQNNCGRFDVLPLVVFYYLYSPDSLKWPKHPDGRTSFKLEDLNHENKWLEGNAHEALHDVQVTVALAKQLRLNKPMWDYLLGYFDKHIDYQRISDLSHQEDGPQNVGVLVDLRLGSANDYHVPVYYLGPHHQMKNQSVFLRLDQPLDLKDTSAIDHLVVRKKHGEPGFILPYKAKYLKRKPESLAKLVADNVTKLGACSHFDDLSNHFRHLATHFPDQVDVDASLYSEGFLSVEEQSWCQKFLSSGQNGRVSLLSDIKNEFVYKRALRFMWRHFPEQIPAERLFDARSTMNDYVYHGVDHRGKDRATLSEIYQSLSNDDSPEALKMMAHFKKLETSLTTPDQST</sequence>
<keyword evidence="6" id="KW-1185">Reference proteome</keyword>
<keyword evidence="1" id="KW-0540">Nuclease</keyword>
<feature type="domain" description="ExoI C-terminal" evidence="4">
    <location>
        <begin position="336"/>
        <end position="457"/>
    </location>
</feature>
<dbReference type="Pfam" id="PF00929">
    <property type="entry name" value="RNase_T"/>
    <property type="match status" value="1"/>
</dbReference>
<reference evidence="5 6" key="1">
    <citation type="journal article" date="2022" name="Nat. Microbiol.">
        <title>The microbiome of a bacterivorous marine choanoflagellate contains a resource-demanding obligate bacterial associate.</title>
        <authorList>
            <person name="Needham D.M."/>
            <person name="Poirier C."/>
            <person name="Bachy C."/>
            <person name="George E.E."/>
            <person name="Wilken S."/>
            <person name="Yung C.C.M."/>
            <person name="Limardo A.J."/>
            <person name="Morando M."/>
            <person name="Sudek L."/>
            <person name="Malmstrom R.R."/>
            <person name="Keeling P.J."/>
            <person name="Santoro A.E."/>
            <person name="Worden A.Z."/>
        </authorList>
    </citation>
    <scope>NUCLEOTIDE SEQUENCE [LARGE SCALE GENOMIC DNA]</scope>
    <source>
        <strain evidence="5 6">Comchoano-1</strain>
    </source>
</reference>
<evidence type="ECO:0000259" key="3">
    <source>
        <dbReference type="PROSITE" id="PS51784"/>
    </source>
</evidence>
<dbReference type="SUPFAM" id="SSF53098">
    <property type="entry name" value="Ribonuclease H-like"/>
    <property type="match status" value="1"/>
</dbReference>
<dbReference type="RefSeq" id="WP_258568416.1">
    <property type="nucleotide sequence ID" value="NZ_CP092900.1"/>
</dbReference>
<feature type="domain" description="ExoI SH3-like" evidence="3">
    <location>
        <begin position="193"/>
        <end position="335"/>
    </location>
</feature>
<dbReference type="InterPro" id="IPR036397">
    <property type="entry name" value="RNaseH_sf"/>
</dbReference>
<dbReference type="PROSITE" id="PS51785">
    <property type="entry name" value="EXOI_C"/>
    <property type="match status" value="1"/>
</dbReference>
<evidence type="ECO:0000259" key="4">
    <source>
        <dbReference type="PROSITE" id="PS51785"/>
    </source>
</evidence>
<dbReference type="Proteomes" id="UP001055955">
    <property type="component" value="Chromosome"/>
</dbReference>
<dbReference type="InterPro" id="IPR012337">
    <property type="entry name" value="RNaseH-like_sf"/>
</dbReference>
<evidence type="ECO:0000256" key="1">
    <source>
        <dbReference type="ARBA" id="ARBA00022722"/>
    </source>
</evidence>
<organism evidence="5 6">
    <name type="scientific">Candidatus Comchoanobacter bicostacola</name>
    <dbReference type="NCBI Taxonomy" id="2919598"/>
    <lineage>
        <taxon>Bacteria</taxon>
        <taxon>Pseudomonadati</taxon>
        <taxon>Pseudomonadota</taxon>
        <taxon>Gammaproteobacteria</taxon>
        <taxon>Candidatus Comchoanobacterales</taxon>
        <taxon>Candidatus Comchoanobacteraceae</taxon>
        <taxon>Candidatus Comchoanobacter</taxon>
    </lineage>
</organism>
<proteinExistence type="predicted"/>
<name>A0ABY5DJA7_9GAMM</name>
<keyword evidence="2" id="KW-0378">Hydrolase</keyword>
<evidence type="ECO:0000313" key="6">
    <source>
        <dbReference type="Proteomes" id="UP001055955"/>
    </source>
</evidence>
<dbReference type="InterPro" id="IPR058561">
    <property type="entry name" value="Exonuc_1_C"/>
</dbReference>
<dbReference type="Gene3D" id="3.30.420.10">
    <property type="entry name" value="Ribonuclease H-like superfamily/Ribonuclease H"/>
    <property type="match status" value="1"/>
</dbReference>
<protein>
    <submittedName>
        <fullName evidence="5">Uncharacterized protein</fullName>
    </submittedName>
</protein>
<accession>A0ABY5DJA7</accession>
<evidence type="ECO:0000313" key="5">
    <source>
        <dbReference type="EMBL" id="UTC24631.1"/>
    </source>
</evidence>
<dbReference type="InterPro" id="IPR034747">
    <property type="entry name" value="EXOI_SH3"/>
</dbReference>
<keyword evidence="2" id="KW-0269">Exonuclease</keyword>
<dbReference type="EMBL" id="CP092900">
    <property type="protein sequence ID" value="UTC24631.1"/>
    <property type="molecule type" value="Genomic_DNA"/>
</dbReference>
<evidence type="ECO:0000256" key="2">
    <source>
        <dbReference type="ARBA" id="ARBA00022839"/>
    </source>
</evidence>